<accession>A0A0A0JA94</accession>
<dbReference type="EMBL" id="AVPJ01000005">
    <property type="protein sequence ID" value="KGN32952.1"/>
    <property type="molecule type" value="Genomic_DNA"/>
</dbReference>
<sequence length="245" mass="25270">MSTSANRHSEPTRHHRDDGLGRDGYDDGGRPDGDQHRERTDYAPGSAETGRRDLHAREQDAYGGMKFGSAFFGWLTAVGVAVILTALVAAAGTAVGVSTGTDPDTAVADAAADPATVGVVGAIILLVVLFVAYYCGGYVAGRMARFNGLKQGLAVWLWAVLAALVVAGVAAMAGSQYDVLSELNSFPRFPVDGGTLTTGGIIALIIAAVASLIGALLGGLAGMRFHRKVDRVGFAPEDARGTHGD</sequence>
<dbReference type="AlphaFoldDB" id="A0A0A0JA94"/>
<dbReference type="STRING" id="1385520.N802_16370"/>
<dbReference type="OrthoDB" id="5244723at2"/>
<evidence type="ECO:0000256" key="2">
    <source>
        <dbReference type="SAM" id="Phobius"/>
    </source>
</evidence>
<keyword evidence="2" id="KW-1133">Transmembrane helix</keyword>
<organism evidence="3 4">
    <name type="scientific">Knoellia sinensis KCTC 19936</name>
    <dbReference type="NCBI Taxonomy" id="1385520"/>
    <lineage>
        <taxon>Bacteria</taxon>
        <taxon>Bacillati</taxon>
        <taxon>Actinomycetota</taxon>
        <taxon>Actinomycetes</taxon>
        <taxon>Micrococcales</taxon>
        <taxon>Intrasporangiaceae</taxon>
        <taxon>Knoellia</taxon>
    </lineage>
</organism>
<evidence type="ECO:0000313" key="3">
    <source>
        <dbReference type="EMBL" id="KGN32952.1"/>
    </source>
</evidence>
<dbReference type="RefSeq" id="WP_035914924.1">
    <property type="nucleotide sequence ID" value="NZ_AVPJ01000005.1"/>
</dbReference>
<keyword evidence="2" id="KW-0472">Membrane</keyword>
<dbReference type="Proteomes" id="UP000030002">
    <property type="component" value="Unassembled WGS sequence"/>
</dbReference>
<feature type="transmembrane region" description="Helical" evidence="2">
    <location>
        <begin position="71"/>
        <end position="95"/>
    </location>
</feature>
<keyword evidence="4" id="KW-1185">Reference proteome</keyword>
<proteinExistence type="predicted"/>
<feature type="region of interest" description="Disordered" evidence="1">
    <location>
        <begin position="1"/>
        <end position="53"/>
    </location>
</feature>
<dbReference type="eggNOG" id="ENOG502ZC13">
    <property type="taxonomic scope" value="Bacteria"/>
</dbReference>
<feature type="compositionally biased region" description="Basic and acidic residues" evidence="1">
    <location>
        <begin position="7"/>
        <end position="41"/>
    </location>
</feature>
<evidence type="ECO:0000256" key="1">
    <source>
        <dbReference type="SAM" id="MobiDB-lite"/>
    </source>
</evidence>
<comment type="caution">
    <text evidence="3">The sequence shown here is derived from an EMBL/GenBank/DDBJ whole genome shotgun (WGS) entry which is preliminary data.</text>
</comment>
<feature type="transmembrane region" description="Helical" evidence="2">
    <location>
        <begin position="194"/>
        <end position="221"/>
    </location>
</feature>
<keyword evidence="2" id="KW-0812">Transmembrane</keyword>
<name>A0A0A0JA94_9MICO</name>
<reference evidence="3 4" key="1">
    <citation type="submission" date="2013-08" db="EMBL/GenBank/DDBJ databases">
        <title>The genome sequence of Knoellia sinensis.</title>
        <authorList>
            <person name="Zhu W."/>
            <person name="Wang G."/>
        </authorList>
    </citation>
    <scope>NUCLEOTIDE SEQUENCE [LARGE SCALE GENOMIC DNA]</scope>
    <source>
        <strain evidence="3 4">KCTC 19936</strain>
    </source>
</reference>
<feature type="transmembrane region" description="Helical" evidence="2">
    <location>
        <begin position="153"/>
        <end position="174"/>
    </location>
</feature>
<protein>
    <submittedName>
        <fullName evidence="3">Uncharacterized protein</fullName>
    </submittedName>
</protein>
<gene>
    <name evidence="3" type="ORF">N802_16370</name>
</gene>
<feature type="transmembrane region" description="Helical" evidence="2">
    <location>
        <begin position="115"/>
        <end position="141"/>
    </location>
</feature>
<evidence type="ECO:0000313" key="4">
    <source>
        <dbReference type="Proteomes" id="UP000030002"/>
    </source>
</evidence>